<dbReference type="PANTHER" id="PTHR34388">
    <property type="entry name" value="DNA POLYMERASE III SUBUNIT DELTA"/>
    <property type="match status" value="1"/>
</dbReference>
<keyword evidence="12" id="KW-1185">Reference proteome</keyword>
<evidence type="ECO:0000256" key="6">
    <source>
        <dbReference type="ARBA" id="ARBA00022932"/>
    </source>
</evidence>
<dbReference type="AlphaFoldDB" id="A0A941AN72"/>
<reference evidence="11" key="1">
    <citation type="submission" date="2021-03" db="EMBL/GenBank/DDBJ databases">
        <title>Bacillus suaedae sp. nov., isolated from Suaeda aralocaspica.</title>
        <authorList>
            <person name="Lei R.F.R."/>
        </authorList>
    </citation>
    <scope>NUCLEOTIDE SEQUENCE</scope>
    <source>
        <strain evidence="11">YZJH907-2</strain>
    </source>
</reference>
<dbReference type="Gene3D" id="3.40.50.300">
    <property type="entry name" value="P-loop containing nucleotide triphosphate hydrolases"/>
    <property type="match status" value="1"/>
</dbReference>
<dbReference type="EMBL" id="JAGKSQ010000003">
    <property type="protein sequence ID" value="MBP3951325.1"/>
    <property type="molecule type" value="Genomic_DNA"/>
</dbReference>
<name>A0A941AN72_9BACI</name>
<evidence type="ECO:0000259" key="10">
    <source>
        <dbReference type="Pfam" id="PF21694"/>
    </source>
</evidence>
<evidence type="ECO:0000256" key="4">
    <source>
        <dbReference type="ARBA" id="ARBA00022695"/>
    </source>
</evidence>
<dbReference type="SUPFAM" id="SSF52540">
    <property type="entry name" value="P-loop containing nucleoside triphosphate hydrolases"/>
    <property type="match status" value="1"/>
</dbReference>
<dbReference type="EC" id="2.7.7.7" evidence="1"/>
<dbReference type="Pfam" id="PF06144">
    <property type="entry name" value="DNA_pol3_delta"/>
    <property type="match status" value="1"/>
</dbReference>
<dbReference type="GO" id="GO:0003677">
    <property type="term" value="F:DNA binding"/>
    <property type="evidence" value="ECO:0007669"/>
    <property type="project" value="InterPro"/>
</dbReference>
<evidence type="ECO:0000256" key="1">
    <source>
        <dbReference type="ARBA" id="ARBA00012417"/>
    </source>
</evidence>
<keyword evidence="5" id="KW-0235">DNA replication</keyword>
<sequence>MSYLQVKKDIDNGKIKPIYFMYGSQSFLMDDVVQAIVRKVLGSTDDSNVITYSIQDTLLDLAIEEAETFPFLGGKKVVIVKEFNLVTSQKQEAKMDHDLDRLEQYLSHPSSESVLIVQAPYEKLDERKKITKSLKKTTVVECVPFDVQTTNQWLEDQAQQKQMTITKEAKEHLVERVGVNLLQLASEMEKLSLYVGSEGVVNEDIIDLLVARSLEQDVFALIDFAVKQRLDEALVIYHDLLKQKEEPLKILALIARQLRIFYQIKEMSRQSYSQKQMAGQLKLHPYVVKLASQQMNRFEDKFLLELLEAAADTDFAIKSGKMDKVLAVELLLMKLASRKKHTIK</sequence>
<evidence type="ECO:0000256" key="8">
    <source>
        <dbReference type="ARBA" id="ARBA00049244"/>
    </source>
</evidence>
<protein>
    <recommendedName>
        <fullName evidence="2">DNA polymerase III subunit delta</fullName>
        <ecNumber evidence="1">2.7.7.7</ecNumber>
    </recommendedName>
</protein>
<evidence type="ECO:0000256" key="7">
    <source>
        <dbReference type="ARBA" id="ARBA00034754"/>
    </source>
</evidence>
<dbReference type="InterPro" id="IPR005790">
    <property type="entry name" value="DNA_polIII_delta"/>
</dbReference>
<dbReference type="Gene3D" id="1.20.272.10">
    <property type="match status" value="1"/>
</dbReference>
<evidence type="ECO:0000256" key="2">
    <source>
        <dbReference type="ARBA" id="ARBA00017703"/>
    </source>
</evidence>
<accession>A0A941AN72</accession>
<organism evidence="11 12">
    <name type="scientific">Halalkalibacter suaedae</name>
    <dbReference type="NCBI Taxonomy" id="2822140"/>
    <lineage>
        <taxon>Bacteria</taxon>
        <taxon>Bacillati</taxon>
        <taxon>Bacillota</taxon>
        <taxon>Bacilli</taxon>
        <taxon>Bacillales</taxon>
        <taxon>Bacillaceae</taxon>
        <taxon>Halalkalibacter</taxon>
    </lineage>
</organism>
<proteinExistence type="inferred from homology"/>
<dbReference type="InterPro" id="IPR010372">
    <property type="entry name" value="DNA_pol3_delta_N"/>
</dbReference>
<evidence type="ECO:0000313" key="12">
    <source>
        <dbReference type="Proteomes" id="UP000678228"/>
    </source>
</evidence>
<comment type="caution">
    <text evidence="11">The sequence shown here is derived from an EMBL/GenBank/DDBJ whole genome shotgun (WGS) entry which is preliminary data.</text>
</comment>
<comment type="catalytic activity">
    <reaction evidence="8">
        <text>DNA(n) + a 2'-deoxyribonucleoside 5'-triphosphate = DNA(n+1) + diphosphate</text>
        <dbReference type="Rhea" id="RHEA:22508"/>
        <dbReference type="Rhea" id="RHEA-COMP:17339"/>
        <dbReference type="Rhea" id="RHEA-COMP:17340"/>
        <dbReference type="ChEBI" id="CHEBI:33019"/>
        <dbReference type="ChEBI" id="CHEBI:61560"/>
        <dbReference type="ChEBI" id="CHEBI:173112"/>
        <dbReference type="EC" id="2.7.7.7"/>
    </reaction>
</comment>
<dbReference type="Pfam" id="PF21694">
    <property type="entry name" value="DNA_pol3_delta_C"/>
    <property type="match status" value="1"/>
</dbReference>
<dbReference type="InterPro" id="IPR048466">
    <property type="entry name" value="DNA_pol3_delta-like_C"/>
</dbReference>
<gene>
    <name evidence="11" type="primary">holA</name>
    <name evidence="11" type="ORF">J7W16_09280</name>
</gene>
<evidence type="ECO:0000313" key="11">
    <source>
        <dbReference type="EMBL" id="MBP3951325.1"/>
    </source>
</evidence>
<evidence type="ECO:0000256" key="5">
    <source>
        <dbReference type="ARBA" id="ARBA00022705"/>
    </source>
</evidence>
<dbReference type="GO" id="GO:0003887">
    <property type="term" value="F:DNA-directed DNA polymerase activity"/>
    <property type="evidence" value="ECO:0007669"/>
    <property type="project" value="UniProtKB-KW"/>
</dbReference>
<keyword evidence="3 11" id="KW-0808">Transferase</keyword>
<keyword evidence="6" id="KW-0239">DNA-directed DNA polymerase</keyword>
<keyword evidence="4 11" id="KW-0548">Nucleotidyltransferase</keyword>
<dbReference type="RefSeq" id="WP_210597011.1">
    <property type="nucleotide sequence ID" value="NZ_JAGKSQ010000003.1"/>
</dbReference>
<comment type="similarity">
    <text evidence="7">Belongs to the DNA polymerase HolA subunit family.</text>
</comment>
<dbReference type="NCBIfam" id="TIGR01128">
    <property type="entry name" value="holA"/>
    <property type="match status" value="1"/>
</dbReference>
<dbReference type="PANTHER" id="PTHR34388:SF1">
    <property type="entry name" value="DNA POLYMERASE III SUBUNIT DELTA"/>
    <property type="match status" value="1"/>
</dbReference>
<feature type="domain" description="DNA polymerase III delta subunit-like C-terminal" evidence="10">
    <location>
        <begin position="215"/>
        <end position="335"/>
    </location>
</feature>
<dbReference type="Proteomes" id="UP000678228">
    <property type="component" value="Unassembled WGS sequence"/>
</dbReference>
<dbReference type="InterPro" id="IPR027417">
    <property type="entry name" value="P-loop_NTPase"/>
</dbReference>
<dbReference type="GO" id="GO:0006261">
    <property type="term" value="P:DNA-templated DNA replication"/>
    <property type="evidence" value="ECO:0007669"/>
    <property type="project" value="TreeGrafter"/>
</dbReference>
<dbReference type="SUPFAM" id="SSF48019">
    <property type="entry name" value="post-AAA+ oligomerization domain-like"/>
    <property type="match status" value="1"/>
</dbReference>
<evidence type="ECO:0000259" key="9">
    <source>
        <dbReference type="Pfam" id="PF06144"/>
    </source>
</evidence>
<dbReference type="Gene3D" id="1.10.8.60">
    <property type="match status" value="1"/>
</dbReference>
<feature type="domain" description="DNA polymerase III delta N-terminal" evidence="9">
    <location>
        <begin position="19"/>
        <end position="142"/>
    </location>
</feature>
<dbReference type="GO" id="GO:0009360">
    <property type="term" value="C:DNA polymerase III complex"/>
    <property type="evidence" value="ECO:0007669"/>
    <property type="project" value="InterPro"/>
</dbReference>
<dbReference type="InterPro" id="IPR008921">
    <property type="entry name" value="DNA_pol3_clamp-load_cplx_C"/>
</dbReference>
<evidence type="ECO:0000256" key="3">
    <source>
        <dbReference type="ARBA" id="ARBA00022679"/>
    </source>
</evidence>